<dbReference type="VEuPathDB" id="FungiDB:VP01_1111g15"/>
<name>A0A0L6VSN1_9BASI</name>
<reference evidence="2 3" key="1">
    <citation type="submission" date="2015-08" db="EMBL/GenBank/DDBJ databases">
        <title>Next Generation Sequencing and Analysis of the Genome of Puccinia sorghi L Schw, the Causal Agent of Maize Common Rust.</title>
        <authorList>
            <person name="Rochi L."/>
            <person name="Burguener G."/>
            <person name="Darino M."/>
            <person name="Turjanski A."/>
            <person name="Kreff E."/>
            <person name="Dieguez M.J."/>
            <person name="Sacco F."/>
        </authorList>
    </citation>
    <scope>NUCLEOTIDE SEQUENCE [LARGE SCALE GENOMIC DNA]</scope>
    <source>
        <strain evidence="2 3">RO10H11247</strain>
    </source>
</reference>
<comment type="caution">
    <text evidence="2">The sequence shown here is derived from an EMBL/GenBank/DDBJ whole genome shotgun (WGS) entry which is preliminary data.</text>
</comment>
<proteinExistence type="predicted"/>
<feature type="chain" id="PRO_5005568753" evidence="1">
    <location>
        <begin position="22"/>
        <end position="63"/>
    </location>
</feature>
<organism evidence="2 3">
    <name type="scientific">Puccinia sorghi</name>
    <dbReference type="NCBI Taxonomy" id="27349"/>
    <lineage>
        <taxon>Eukaryota</taxon>
        <taxon>Fungi</taxon>
        <taxon>Dikarya</taxon>
        <taxon>Basidiomycota</taxon>
        <taxon>Pucciniomycotina</taxon>
        <taxon>Pucciniomycetes</taxon>
        <taxon>Pucciniales</taxon>
        <taxon>Pucciniaceae</taxon>
        <taxon>Puccinia</taxon>
    </lineage>
</organism>
<keyword evidence="3" id="KW-1185">Reference proteome</keyword>
<accession>A0A0L6VSN1</accession>
<protein>
    <submittedName>
        <fullName evidence="2">Putative signal peptide protein</fullName>
    </submittedName>
</protein>
<evidence type="ECO:0000313" key="2">
    <source>
        <dbReference type="EMBL" id="KNZ63704.1"/>
    </source>
</evidence>
<sequence length="63" mass="7285">MRKVSLFFLFLFFIKIQKKRLEQPHDHWPPVLDNSTVGYPGKICITVEFLALCGHLSALHICS</sequence>
<evidence type="ECO:0000313" key="3">
    <source>
        <dbReference type="Proteomes" id="UP000037035"/>
    </source>
</evidence>
<dbReference type="EMBL" id="LAVV01001244">
    <property type="protein sequence ID" value="KNZ63704.1"/>
    <property type="molecule type" value="Genomic_DNA"/>
</dbReference>
<dbReference type="AlphaFoldDB" id="A0A0L6VSN1"/>
<evidence type="ECO:0000256" key="1">
    <source>
        <dbReference type="SAM" id="SignalP"/>
    </source>
</evidence>
<gene>
    <name evidence="2" type="ORF">VP01_1111g15</name>
</gene>
<feature type="signal peptide" evidence="1">
    <location>
        <begin position="1"/>
        <end position="21"/>
    </location>
</feature>
<keyword evidence="1" id="KW-0732">Signal</keyword>
<dbReference type="Proteomes" id="UP000037035">
    <property type="component" value="Unassembled WGS sequence"/>
</dbReference>